<evidence type="ECO:0000313" key="4">
    <source>
        <dbReference type="Proteomes" id="UP000315700"/>
    </source>
</evidence>
<keyword evidence="2" id="KW-0732">Signal</keyword>
<proteinExistence type="predicted"/>
<dbReference type="AlphaFoldDB" id="A0A517SAV2"/>
<dbReference type="EMBL" id="CP036271">
    <property type="protein sequence ID" value="QDT53261.1"/>
    <property type="molecule type" value="Genomic_DNA"/>
</dbReference>
<dbReference type="Gene3D" id="2.40.160.10">
    <property type="entry name" value="Porin"/>
    <property type="match status" value="1"/>
</dbReference>
<feature type="coiled-coil region" evidence="1">
    <location>
        <begin position="41"/>
        <end position="68"/>
    </location>
</feature>
<evidence type="ECO:0000256" key="2">
    <source>
        <dbReference type="SAM" id="SignalP"/>
    </source>
</evidence>
<dbReference type="Pfam" id="PF07396">
    <property type="entry name" value="Porin_O_P"/>
    <property type="match status" value="1"/>
</dbReference>
<feature type="signal peptide" evidence="2">
    <location>
        <begin position="1"/>
        <end position="33"/>
    </location>
</feature>
<dbReference type="InParanoid" id="A0A517SAV2"/>
<keyword evidence="1" id="KW-0175">Coiled coil</keyword>
<accession>A0A517SAV2</accession>
<feature type="chain" id="PRO_5021992614" evidence="2">
    <location>
        <begin position="34"/>
        <end position="539"/>
    </location>
</feature>
<dbReference type="Proteomes" id="UP000315700">
    <property type="component" value="Chromosome"/>
</dbReference>
<keyword evidence="4" id="KW-1185">Reference proteome</keyword>
<organism evidence="3 4">
    <name type="scientific">Caulifigura coniformis</name>
    <dbReference type="NCBI Taxonomy" id="2527983"/>
    <lineage>
        <taxon>Bacteria</taxon>
        <taxon>Pseudomonadati</taxon>
        <taxon>Planctomycetota</taxon>
        <taxon>Planctomycetia</taxon>
        <taxon>Planctomycetales</taxon>
        <taxon>Planctomycetaceae</taxon>
        <taxon>Caulifigura</taxon>
    </lineage>
</organism>
<evidence type="ECO:0000313" key="3">
    <source>
        <dbReference type="EMBL" id="QDT53261.1"/>
    </source>
</evidence>
<name>A0A517SAV2_9PLAN</name>
<evidence type="ECO:0000256" key="1">
    <source>
        <dbReference type="SAM" id="Coils"/>
    </source>
</evidence>
<dbReference type="SUPFAM" id="SSF56935">
    <property type="entry name" value="Porins"/>
    <property type="match status" value="1"/>
</dbReference>
<sequence length="539" mass="59452" precursor="true">MRRQCLMSDHRKAALGALVLMLAMLLAGQSALAQSPQNDELSRLIERIEKLEVEKQDLSQRLETIERAGLTAPDQKFPDLPAATGVAAFDAPTRAASTEPLEQGTEAESAAAASAARLDAQGEQLSALQKAFKAFQQRAAQKKYPNLQMNGVFQADAGWVHQDEDSLNEFGRIEDGAGFRRARLSAKGSVAEHTNYLFQFDLGTAGIGRPTITDIWVEQEEVPYLGTVRAGQWKQPFSLEVVSSFRYTTLMERSSLFQAFTPFRRLGVGFYDQNADQTITWAVSGFRSGQDQFGGTYSNNSGYGTAERVTFLPCWSDEGQQYLHLGLGHFFNAPVNGVVNFRTIPEMFVGAHGNDIPVGSSGQPIPGPLNGVPFFVETGNLNVNVYNVLGTEFLWVKGAFSLQSEAMVNFVDQSGGNPMGVLPGMYAQVGYFLTGEHRPYDRKAGAIDRVIPYQNMRFWRDNGNGPGFGAWEVAARFSYLDLNDENIRGGTLTDYTVGVNWYMNPYLKTVFNWVHAIADNAAFPKSQTDLFGIRAQVDF</sequence>
<dbReference type="InterPro" id="IPR010870">
    <property type="entry name" value="Porin_O/P"/>
</dbReference>
<protein>
    <submittedName>
        <fullName evidence="3">Porin P</fullName>
    </submittedName>
</protein>
<gene>
    <name evidence="3" type="primary">oprP</name>
    <name evidence="3" type="ORF">Pan44_12770</name>
</gene>
<dbReference type="InterPro" id="IPR023614">
    <property type="entry name" value="Porin_dom_sf"/>
</dbReference>
<dbReference type="KEGG" id="ccos:Pan44_12770"/>
<reference evidence="3 4" key="1">
    <citation type="submission" date="2019-02" db="EMBL/GenBank/DDBJ databases">
        <title>Deep-cultivation of Planctomycetes and their phenomic and genomic characterization uncovers novel biology.</title>
        <authorList>
            <person name="Wiegand S."/>
            <person name="Jogler M."/>
            <person name="Boedeker C."/>
            <person name="Pinto D."/>
            <person name="Vollmers J."/>
            <person name="Rivas-Marin E."/>
            <person name="Kohn T."/>
            <person name="Peeters S.H."/>
            <person name="Heuer A."/>
            <person name="Rast P."/>
            <person name="Oberbeckmann S."/>
            <person name="Bunk B."/>
            <person name="Jeske O."/>
            <person name="Meyerdierks A."/>
            <person name="Storesund J.E."/>
            <person name="Kallscheuer N."/>
            <person name="Luecker S."/>
            <person name="Lage O.M."/>
            <person name="Pohl T."/>
            <person name="Merkel B.J."/>
            <person name="Hornburger P."/>
            <person name="Mueller R.-W."/>
            <person name="Bruemmer F."/>
            <person name="Labrenz M."/>
            <person name="Spormann A.M."/>
            <person name="Op den Camp H."/>
            <person name="Overmann J."/>
            <person name="Amann R."/>
            <person name="Jetten M.S.M."/>
            <person name="Mascher T."/>
            <person name="Medema M.H."/>
            <person name="Devos D.P."/>
            <person name="Kaster A.-K."/>
            <person name="Ovreas L."/>
            <person name="Rohde M."/>
            <person name="Galperin M.Y."/>
            <person name="Jogler C."/>
        </authorList>
    </citation>
    <scope>NUCLEOTIDE SEQUENCE [LARGE SCALE GENOMIC DNA]</scope>
    <source>
        <strain evidence="3 4">Pan44</strain>
    </source>
</reference>